<evidence type="ECO:0000256" key="1">
    <source>
        <dbReference type="ARBA" id="ARBA00007452"/>
    </source>
</evidence>
<dbReference type="InterPro" id="IPR042242">
    <property type="entry name" value="RecO_C"/>
</dbReference>
<dbReference type="RefSeq" id="WP_197310083.1">
    <property type="nucleotide sequence ID" value="NZ_JADZLT010000040.1"/>
</dbReference>
<organism evidence="10 11">
    <name type="scientific">Methylobrevis albus</name>
    <dbReference type="NCBI Taxonomy" id="2793297"/>
    <lineage>
        <taxon>Bacteria</taxon>
        <taxon>Pseudomonadati</taxon>
        <taxon>Pseudomonadota</taxon>
        <taxon>Alphaproteobacteria</taxon>
        <taxon>Hyphomicrobiales</taxon>
        <taxon>Pleomorphomonadaceae</taxon>
        <taxon>Methylobrevis</taxon>
    </lineage>
</organism>
<evidence type="ECO:0000256" key="5">
    <source>
        <dbReference type="ARBA" id="ARBA00023204"/>
    </source>
</evidence>
<sequence>MEWTSEGILLGTRLHGETSLILEVMTAAHGRHLGLVRGGRSRRQQAVLQPGNTLLVNWRARLDGHLGHFTAEPVVSRAARLMDSAVGVLSVQLLAAHLRFLPERDPHPSLYEALELILDHLDDPVGAARMIVRFELALLDELGFGLDLSTCAATGVSDDLAYVSPKSGRAVSRAAGAPWAGRMLALPAFLARSELVPTPDDLRDALALTGFFLARRVAEPRGEMLAPARAQLIARLPAGQAAPAGETGRDAAAEDLTRLP</sequence>
<reference evidence="10" key="1">
    <citation type="submission" date="2020-12" db="EMBL/GenBank/DDBJ databases">
        <title>Methylobrevis albus sp. nov., isolated from fresh water lack sediment.</title>
        <authorList>
            <person name="Zou Q."/>
        </authorList>
    </citation>
    <scope>NUCLEOTIDE SEQUENCE</scope>
    <source>
        <strain evidence="10">L22</strain>
    </source>
</reference>
<dbReference type="InterPro" id="IPR003717">
    <property type="entry name" value="RecO"/>
</dbReference>
<evidence type="ECO:0000256" key="6">
    <source>
        <dbReference type="ARBA" id="ARBA00033409"/>
    </source>
</evidence>
<dbReference type="AlphaFoldDB" id="A0A931I068"/>
<keyword evidence="11" id="KW-1185">Reference proteome</keyword>
<keyword evidence="5 7" id="KW-0234">DNA repair</keyword>
<comment type="function">
    <text evidence="7">Involved in DNA repair and RecF pathway recombination.</text>
</comment>
<dbReference type="HAMAP" id="MF_00201">
    <property type="entry name" value="RecO"/>
    <property type="match status" value="1"/>
</dbReference>
<dbReference type="SUPFAM" id="SSF50249">
    <property type="entry name" value="Nucleic acid-binding proteins"/>
    <property type="match status" value="1"/>
</dbReference>
<keyword evidence="4 7" id="KW-0233">DNA recombination</keyword>
<dbReference type="GO" id="GO:0006310">
    <property type="term" value="P:DNA recombination"/>
    <property type="evidence" value="ECO:0007669"/>
    <property type="project" value="UniProtKB-UniRule"/>
</dbReference>
<evidence type="ECO:0000256" key="8">
    <source>
        <dbReference type="SAM" id="MobiDB-lite"/>
    </source>
</evidence>
<evidence type="ECO:0000259" key="9">
    <source>
        <dbReference type="Pfam" id="PF11967"/>
    </source>
</evidence>
<accession>A0A931I068</accession>
<dbReference type="Pfam" id="PF02565">
    <property type="entry name" value="RecO_C"/>
    <property type="match status" value="1"/>
</dbReference>
<dbReference type="Gene3D" id="2.40.50.140">
    <property type="entry name" value="Nucleic acid-binding proteins"/>
    <property type="match status" value="1"/>
</dbReference>
<feature type="region of interest" description="Disordered" evidence="8">
    <location>
        <begin position="239"/>
        <end position="260"/>
    </location>
</feature>
<evidence type="ECO:0000256" key="3">
    <source>
        <dbReference type="ARBA" id="ARBA00022763"/>
    </source>
</evidence>
<evidence type="ECO:0000256" key="7">
    <source>
        <dbReference type="HAMAP-Rule" id="MF_00201"/>
    </source>
</evidence>
<dbReference type="Pfam" id="PF11967">
    <property type="entry name" value="RecO_N"/>
    <property type="match status" value="1"/>
</dbReference>
<dbReference type="PANTHER" id="PTHR33991">
    <property type="entry name" value="DNA REPAIR PROTEIN RECO"/>
    <property type="match status" value="1"/>
</dbReference>
<evidence type="ECO:0000256" key="4">
    <source>
        <dbReference type="ARBA" id="ARBA00023172"/>
    </source>
</evidence>
<dbReference type="SUPFAM" id="SSF57863">
    <property type="entry name" value="ArfGap/RecO-like zinc finger"/>
    <property type="match status" value="1"/>
</dbReference>
<evidence type="ECO:0000256" key="2">
    <source>
        <dbReference type="ARBA" id="ARBA00021310"/>
    </source>
</evidence>
<dbReference type="GO" id="GO:0043590">
    <property type="term" value="C:bacterial nucleoid"/>
    <property type="evidence" value="ECO:0007669"/>
    <property type="project" value="TreeGrafter"/>
</dbReference>
<dbReference type="EMBL" id="JADZLT010000040">
    <property type="protein sequence ID" value="MBH0237004.1"/>
    <property type="molecule type" value="Genomic_DNA"/>
</dbReference>
<comment type="similarity">
    <text evidence="1 7">Belongs to the RecO family.</text>
</comment>
<dbReference type="InterPro" id="IPR022572">
    <property type="entry name" value="DNA_rep/recomb_RecO_N"/>
</dbReference>
<evidence type="ECO:0000313" key="10">
    <source>
        <dbReference type="EMBL" id="MBH0237004.1"/>
    </source>
</evidence>
<proteinExistence type="inferred from homology"/>
<dbReference type="NCBIfam" id="TIGR00613">
    <property type="entry name" value="reco"/>
    <property type="match status" value="1"/>
</dbReference>
<dbReference type="InterPro" id="IPR037278">
    <property type="entry name" value="ARFGAP/RecO"/>
</dbReference>
<feature type="compositionally biased region" description="Basic and acidic residues" evidence="8">
    <location>
        <begin position="247"/>
        <end position="260"/>
    </location>
</feature>
<comment type="caution">
    <text evidence="10">The sequence shown here is derived from an EMBL/GenBank/DDBJ whole genome shotgun (WGS) entry which is preliminary data.</text>
</comment>
<name>A0A931I068_9HYPH</name>
<dbReference type="GO" id="GO:0006302">
    <property type="term" value="P:double-strand break repair"/>
    <property type="evidence" value="ECO:0007669"/>
    <property type="project" value="TreeGrafter"/>
</dbReference>
<protein>
    <recommendedName>
        <fullName evidence="2 7">DNA repair protein RecO</fullName>
    </recommendedName>
    <alternativeName>
        <fullName evidence="6 7">Recombination protein O</fullName>
    </alternativeName>
</protein>
<keyword evidence="3 7" id="KW-0227">DNA damage</keyword>
<dbReference type="PANTHER" id="PTHR33991:SF1">
    <property type="entry name" value="DNA REPAIR PROTEIN RECO"/>
    <property type="match status" value="1"/>
</dbReference>
<evidence type="ECO:0000313" key="11">
    <source>
        <dbReference type="Proteomes" id="UP000631694"/>
    </source>
</evidence>
<dbReference type="Proteomes" id="UP000631694">
    <property type="component" value="Unassembled WGS sequence"/>
</dbReference>
<dbReference type="Gene3D" id="1.20.1440.120">
    <property type="entry name" value="Recombination protein O, C-terminal domain"/>
    <property type="match status" value="1"/>
</dbReference>
<gene>
    <name evidence="7 10" type="primary">recO</name>
    <name evidence="10" type="ORF">I5731_04135</name>
</gene>
<dbReference type="InterPro" id="IPR012340">
    <property type="entry name" value="NA-bd_OB-fold"/>
</dbReference>
<feature type="domain" description="DNA replication/recombination mediator RecO N-terminal" evidence="9">
    <location>
        <begin position="1"/>
        <end position="73"/>
    </location>
</feature>